<protein>
    <submittedName>
        <fullName evidence="2">HAF repeat-containing protein</fullName>
    </submittedName>
</protein>
<comment type="caution">
    <text evidence="2">The sequence shown here is derived from an EMBL/GenBank/DDBJ whole genome shotgun (WGS) entry which is preliminary data.</text>
</comment>
<gene>
    <name evidence="2" type="ORF">DMA12_06985</name>
</gene>
<keyword evidence="3" id="KW-1185">Reference proteome</keyword>
<dbReference type="AlphaFoldDB" id="A0A428WYQ7"/>
<sequence>MLRNCRRSAWSLVASVAVFSGTLTGTAQATPSGPVDLGTLPGDDSSTVLAVNEAGVMVGLSMAGRDPRHDHPVRWEANGGITALPTPGGSEGQVRDINENGVSAGYVLTATAAVPARWDAQGQATTLQVPPGYHNATAFAISDTDVVVGNWLTPSDEYHGFRWDPDGQVADLGVLPGDTWGMAEDISADGRVIVGVANRAGTGHAVRWVDGGPITELAPLSYSSGAHIVNDHGVAAGSMHETGSGPPIPATWDRDGTIHRLDWPSPHSVWVYGIGSTGYVVGYGYLNPPSPSAVIWDPDGHLTVLPDDGHYVDVEAVDGEGTAVGSLESRATVWPRNGARTQLGTLPGGNRSQAYRITDSGRVVGTATTAAGKDHAVYWTLG</sequence>
<reference evidence="2 3" key="1">
    <citation type="submission" date="2018-05" db="EMBL/GenBank/DDBJ databases">
        <title>Evolution of GPA BGCs.</title>
        <authorList>
            <person name="Waglechner N."/>
            <person name="Wright G.D."/>
        </authorList>
    </citation>
    <scope>NUCLEOTIDE SEQUENCE [LARGE SCALE GENOMIC DNA]</scope>
    <source>
        <strain evidence="2 3">DSM 5908</strain>
    </source>
</reference>
<name>A0A428WYQ7_AMYBA</name>
<dbReference type="OrthoDB" id="4310309at2"/>
<keyword evidence="1" id="KW-0732">Signal</keyword>
<proteinExistence type="predicted"/>
<evidence type="ECO:0000313" key="3">
    <source>
        <dbReference type="Proteomes" id="UP000286716"/>
    </source>
</evidence>
<accession>A0A428WYQ7</accession>
<dbReference type="EMBL" id="QHHU01000007">
    <property type="protein sequence ID" value="RSM48224.1"/>
    <property type="molecule type" value="Genomic_DNA"/>
</dbReference>
<evidence type="ECO:0000256" key="1">
    <source>
        <dbReference type="SAM" id="SignalP"/>
    </source>
</evidence>
<feature type="chain" id="PRO_5019209475" evidence="1">
    <location>
        <begin position="30"/>
        <end position="382"/>
    </location>
</feature>
<dbReference type="Proteomes" id="UP000286716">
    <property type="component" value="Unassembled WGS sequence"/>
</dbReference>
<feature type="signal peptide" evidence="1">
    <location>
        <begin position="1"/>
        <end position="29"/>
    </location>
</feature>
<evidence type="ECO:0000313" key="2">
    <source>
        <dbReference type="EMBL" id="RSM48224.1"/>
    </source>
</evidence>
<organism evidence="2 3">
    <name type="scientific">Amycolatopsis balhimycina DSM 5908</name>
    <dbReference type="NCBI Taxonomy" id="1081091"/>
    <lineage>
        <taxon>Bacteria</taxon>
        <taxon>Bacillati</taxon>
        <taxon>Actinomycetota</taxon>
        <taxon>Actinomycetes</taxon>
        <taxon>Pseudonocardiales</taxon>
        <taxon>Pseudonocardiaceae</taxon>
        <taxon>Amycolatopsis</taxon>
    </lineage>
</organism>